<dbReference type="Proteomes" id="UP000275076">
    <property type="component" value="Unassembled WGS sequence"/>
</dbReference>
<dbReference type="Pfam" id="PF00395">
    <property type="entry name" value="SLH"/>
    <property type="match status" value="1"/>
</dbReference>
<evidence type="ECO:0000259" key="3">
    <source>
        <dbReference type="PROSITE" id="PS51272"/>
    </source>
</evidence>
<feature type="non-terminal residue" evidence="4">
    <location>
        <position position="163"/>
    </location>
</feature>
<accession>A0A3R9P174</accession>
<keyword evidence="1" id="KW-0732">Signal</keyword>
<comment type="caution">
    <text evidence="4">The sequence shown here is derived from an EMBL/GenBank/DDBJ whole genome shotgun (WGS) entry which is preliminary data.</text>
</comment>
<organism evidence="4 5">
    <name type="scientific">Salibacterium salarium</name>
    <dbReference type="NCBI Taxonomy" id="284579"/>
    <lineage>
        <taxon>Bacteria</taxon>
        <taxon>Bacillati</taxon>
        <taxon>Bacillota</taxon>
        <taxon>Bacilli</taxon>
        <taxon>Bacillales</taxon>
        <taxon>Bacillaceae</taxon>
    </lineage>
</organism>
<name>A0A3R9P174_9BACI</name>
<gene>
    <name evidence="4" type="ORF">D7Z54_35190</name>
</gene>
<sequence length="163" mass="18017">AVGYANIADEYDIIGGTKDDLFQPNKPITRAQMATVLDRTYDKWLEEEGAQTVQGELVNHDEEERLLTLNSEEGETDYSYGEDFSVSFEGSYIGADQLEEGDILSLQLIDNEIEDASVIAEETEESVSGTKLNMTGDVGDFNPSEDIDDPTHDPALIEHDGTY</sequence>
<evidence type="ECO:0000256" key="1">
    <source>
        <dbReference type="ARBA" id="ARBA00022729"/>
    </source>
</evidence>
<dbReference type="EMBL" id="RBVX01000224">
    <property type="protein sequence ID" value="RSL28709.1"/>
    <property type="molecule type" value="Genomic_DNA"/>
</dbReference>
<dbReference type="OrthoDB" id="2611444at2"/>
<feature type="domain" description="SLH" evidence="3">
    <location>
        <begin position="1"/>
        <end position="51"/>
    </location>
</feature>
<feature type="region of interest" description="Disordered" evidence="2">
    <location>
        <begin position="123"/>
        <end position="163"/>
    </location>
</feature>
<evidence type="ECO:0000256" key="2">
    <source>
        <dbReference type="SAM" id="MobiDB-lite"/>
    </source>
</evidence>
<reference evidence="4 5" key="1">
    <citation type="submission" date="2018-10" db="EMBL/GenBank/DDBJ databases">
        <title>Draft genome sequence of Bacillus salarius IM0101, isolated from a hypersaline soil in Inner Mongolia, China.</title>
        <authorList>
            <person name="Yamprayoonswat W."/>
            <person name="Boonvisut S."/>
            <person name="Jumpathong W."/>
            <person name="Sittihan S."/>
            <person name="Ruangsuj P."/>
            <person name="Wanthongcharoen S."/>
            <person name="Thongpramul N."/>
            <person name="Pimmason S."/>
            <person name="Yu B."/>
            <person name="Yasawong M."/>
        </authorList>
    </citation>
    <scope>NUCLEOTIDE SEQUENCE [LARGE SCALE GENOMIC DNA]</scope>
    <source>
        <strain evidence="4 5">IM0101</strain>
    </source>
</reference>
<dbReference type="RefSeq" id="WP_143006081.1">
    <property type="nucleotide sequence ID" value="NZ_RBVX01000224.1"/>
</dbReference>
<keyword evidence="5" id="KW-1185">Reference proteome</keyword>
<feature type="non-terminal residue" evidence="4">
    <location>
        <position position="1"/>
    </location>
</feature>
<protein>
    <submittedName>
        <fullName evidence="4">S-layer homology domain-containing protein</fullName>
    </submittedName>
</protein>
<dbReference type="InterPro" id="IPR001119">
    <property type="entry name" value="SLH_dom"/>
</dbReference>
<dbReference type="PROSITE" id="PS51272">
    <property type="entry name" value="SLH"/>
    <property type="match status" value="1"/>
</dbReference>
<evidence type="ECO:0000313" key="5">
    <source>
        <dbReference type="Proteomes" id="UP000275076"/>
    </source>
</evidence>
<proteinExistence type="predicted"/>
<feature type="compositionally biased region" description="Basic and acidic residues" evidence="2">
    <location>
        <begin position="149"/>
        <end position="163"/>
    </location>
</feature>
<dbReference type="AlphaFoldDB" id="A0A3R9P174"/>
<evidence type="ECO:0000313" key="4">
    <source>
        <dbReference type="EMBL" id="RSL28709.1"/>
    </source>
</evidence>